<evidence type="ECO:0000256" key="3">
    <source>
        <dbReference type="ARBA" id="ARBA00022448"/>
    </source>
</evidence>
<evidence type="ECO:0000256" key="8">
    <source>
        <dbReference type="ARBA" id="ARBA00022967"/>
    </source>
</evidence>
<keyword evidence="4 16" id="KW-0349">Heme</keyword>
<dbReference type="InterPro" id="IPR002429">
    <property type="entry name" value="CcO_II-like_C"/>
</dbReference>
<evidence type="ECO:0000256" key="2">
    <source>
        <dbReference type="ARBA" id="ARBA00007866"/>
    </source>
</evidence>
<dbReference type="Gene3D" id="1.10.760.10">
    <property type="entry name" value="Cytochrome c-like domain"/>
    <property type="match status" value="2"/>
</dbReference>
<feature type="transmembrane region" description="Helical" evidence="19">
    <location>
        <begin position="45"/>
        <end position="65"/>
    </location>
</feature>
<dbReference type="PROSITE" id="PS51007">
    <property type="entry name" value="CYTC"/>
    <property type="match status" value="2"/>
</dbReference>
<dbReference type="PROSITE" id="PS00078">
    <property type="entry name" value="COX2"/>
    <property type="match status" value="1"/>
</dbReference>
<evidence type="ECO:0000256" key="13">
    <source>
        <dbReference type="ARBA" id="ARBA00023136"/>
    </source>
</evidence>
<evidence type="ECO:0000256" key="6">
    <source>
        <dbReference type="ARBA" id="ARBA00022692"/>
    </source>
</evidence>
<comment type="subcellular location">
    <subcellularLocation>
        <location evidence="17">Cell membrane</location>
        <topology evidence="17">Multi-pass membrane protein</topology>
    </subcellularLocation>
    <subcellularLocation>
        <location evidence="1">Membrane</location>
        <topology evidence="1">Multi-pass membrane protein</topology>
    </subcellularLocation>
</comment>
<evidence type="ECO:0000256" key="1">
    <source>
        <dbReference type="ARBA" id="ARBA00004141"/>
    </source>
</evidence>
<dbReference type="InterPro" id="IPR008972">
    <property type="entry name" value="Cupredoxin"/>
</dbReference>
<dbReference type="PROSITE" id="PS50857">
    <property type="entry name" value="COX2_CUA"/>
    <property type="match status" value="1"/>
</dbReference>
<keyword evidence="9 17" id="KW-0249">Electron transport</keyword>
<comment type="caution">
    <text evidence="23">The sequence shown here is derived from an EMBL/GenBank/DDBJ whole genome shotgun (WGS) entry which is preliminary data.</text>
</comment>
<sequence>MSRRNLGWLLLGMILPNIAWAETQLNLTKGVTEISNEVYGLHMFVLYICTAIGVVVFGAMIWSMIFHRKSKGAKAASFHESTKVEIIWTVVPILILIAMAAPATKTLIAMENNDDSDLTIQITGSQWKWHYKYFDQGIEFYSVLSTPREQFQNQQGTGQDKGEHYLLEVDKHLVIPANKKVRFLMTSDDVIHSWWVPAFAVKQDANPGFINEAWTKVDKPGIYRGQCAELCGKDHGFMPIVVEVKSEADFDNWLNEQKQLIADAKAAEAASLNASMSMDELMQLGETTYNAYCAACHQPTGLGLPPAFPALKGSPLATSGSVADHINVVFNGRAGTGMQAYGKQLSLKEIAAVVTYERNAWGNNTGDAVQAADVQAVAGGSPTAAPVKEAVEKVVEQVTEAVSEAATAVSEDLSKQYTLDEMMTKGEKVYNTMCVACHQPTGAGLPPAFPPLKGSPIAAGDINVHIDMVVNGSKKNPAMAAFGAQLSKTDIAAVITYERNAWGNNTGDVVQPADVDAASAK</sequence>
<name>A0ABQ6GS04_9GAMM</name>
<feature type="domain" description="Cytochrome c" evidence="22">
    <location>
        <begin position="421"/>
        <end position="502"/>
    </location>
</feature>
<evidence type="ECO:0000259" key="22">
    <source>
        <dbReference type="PROSITE" id="PS51007"/>
    </source>
</evidence>
<evidence type="ECO:0000256" key="18">
    <source>
        <dbReference type="RuleBase" id="RU004024"/>
    </source>
</evidence>
<keyword evidence="6 17" id="KW-0812">Transmembrane</keyword>
<dbReference type="InterPro" id="IPR014222">
    <property type="entry name" value="Cyt_c_oxidase_su2"/>
</dbReference>
<dbReference type="EMBL" id="BSST01000001">
    <property type="protein sequence ID" value="GLX78703.1"/>
    <property type="molecule type" value="Genomic_DNA"/>
</dbReference>
<dbReference type="PROSITE" id="PS50999">
    <property type="entry name" value="COX2_TM"/>
    <property type="match status" value="1"/>
</dbReference>
<evidence type="ECO:0000256" key="17">
    <source>
        <dbReference type="RuleBase" id="RU000456"/>
    </source>
</evidence>
<feature type="domain" description="Cytochrome c" evidence="22">
    <location>
        <begin position="280"/>
        <end position="361"/>
    </location>
</feature>
<evidence type="ECO:0000256" key="16">
    <source>
        <dbReference type="PROSITE-ProRule" id="PRU00433"/>
    </source>
</evidence>
<feature type="domain" description="Cytochrome oxidase subunit II transmembrane region profile" evidence="21">
    <location>
        <begin position="19"/>
        <end position="114"/>
    </location>
</feature>
<evidence type="ECO:0000256" key="5">
    <source>
        <dbReference type="ARBA" id="ARBA00022660"/>
    </source>
</evidence>
<evidence type="ECO:0000256" key="10">
    <source>
        <dbReference type="ARBA" id="ARBA00022989"/>
    </source>
</evidence>
<gene>
    <name evidence="23" type="primary">coxB</name>
    <name evidence="23" type="ORF">tinsulaeT_20430</name>
</gene>
<keyword evidence="7 16" id="KW-0479">Metal-binding</keyword>
<evidence type="ECO:0000256" key="19">
    <source>
        <dbReference type="SAM" id="Phobius"/>
    </source>
</evidence>
<evidence type="ECO:0000256" key="9">
    <source>
        <dbReference type="ARBA" id="ARBA00022982"/>
    </source>
</evidence>
<evidence type="ECO:0000256" key="12">
    <source>
        <dbReference type="ARBA" id="ARBA00023008"/>
    </source>
</evidence>
<dbReference type="Proteomes" id="UP001157186">
    <property type="component" value="Unassembled WGS sequence"/>
</dbReference>
<dbReference type="EC" id="7.1.1.9" evidence="18"/>
<comment type="cofactor">
    <cofactor evidence="18">
        <name>Cu cation</name>
        <dbReference type="ChEBI" id="CHEBI:23378"/>
    </cofactor>
    <text evidence="18">Binds a copper A center.</text>
</comment>
<dbReference type="Gene3D" id="2.60.40.420">
    <property type="entry name" value="Cupredoxins - blue copper proteins"/>
    <property type="match status" value="1"/>
</dbReference>
<evidence type="ECO:0000256" key="15">
    <source>
        <dbReference type="ARBA" id="ARBA00047816"/>
    </source>
</evidence>
<evidence type="ECO:0000259" key="20">
    <source>
        <dbReference type="PROSITE" id="PS50857"/>
    </source>
</evidence>
<dbReference type="Gene3D" id="1.10.287.90">
    <property type="match status" value="1"/>
</dbReference>
<dbReference type="Pfam" id="PF02790">
    <property type="entry name" value="COX2_TM"/>
    <property type="match status" value="1"/>
</dbReference>
<feature type="domain" description="Cytochrome oxidase subunit II copper A binding" evidence="20">
    <location>
        <begin position="115"/>
        <end position="256"/>
    </location>
</feature>
<dbReference type="InterPro" id="IPR009056">
    <property type="entry name" value="Cyt_c-like_dom"/>
</dbReference>
<comment type="function">
    <text evidence="14 18">Subunits I and II form the functional core of the enzyme complex. Electrons originating in cytochrome c are transferred via heme a and Cu(A) to the binuclear center formed by heme a3 and Cu(B).</text>
</comment>
<dbReference type="SUPFAM" id="SSF49503">
    <property type="entry name" value="Cupredoxins"/>
    <property type="match status" value="1"/>
</dbReference>
<keyword evidence="24" id="KW-1185">Reference proteome</keyword>
<dbReference type="Pfam" id="PF13442">
    <property type="entry name" value="Cytochrome_CBB3"/>
    <property type="match status" value="2"/>
</dbReference>
<dbReference type="InterPro" id="IPR036909">
    <property type="entry name" value="Cyt_c-like_dom_sf"/>
</dbReference>
<evidence type="ECO:0000256" key="14">
    <source>
        <dbReference type="ARBA" id="ARBA00024688"/>
    </source>
</evidence>
<keyword evidence="5 17" id="KW-0679">Respiratory chain</keyword>
<feature type="transmembrane region" description="Helical" evidence="19">
    <location>
        <begin position="86"/>
        <end position="103"/>
    </location>
</feature>
<evidence type="ECO:0000313" key="23">
    <source>
        <dbReference type="EMBL" id="GLX78703.1"/>
    </source>
</evidence>
<keyword evidence="11 16" id="KW-0408">Iron</keyword>
<accession>A0ABQ6GS04</accession>
<dbReference type="SUPFAM" id="SSF81464">
    <property type="entry name" value="Cytochrome c oxidase subunit II-like, transmembrane region"/>
    <property type="match status" value="1"/>
</dbReference>
<dbReference type="SUPFAM" id="SSF46626">
    <property type="entry name" value="Cytochrome c"/>
    <property type="match status" value="2"/>
</dbReference>
<dbReference type="InterPro" id="IPR045187">
    <property type="entry name" value="CcO_II"/>
</dbReference>
<evidence type="ECO:0000259" key="21">
    <source>
        <dbReference type="PROSITE" id="PS50999"/>
    </source>
</evidence>
<keyword evidence="3 17" id="KW-0813">Transport</keyword>
<comment type="catalytic activity">
    <reaction evidence="15 18">
        <text>4 Fe(II)-[cytochrome c] + O2 + 8 H(+)(in) = 4 Fe(III)-[cytochrome c] + 2 H2O + 4 H(+)(out)</text>
        <dbReference type="Rhea" id="RHEA:11436"/>
        <dbReference type="Rhea" id="RHEA-COMP:10350"/>
        <dbReference type="Rhea" id="RHEA-COMP:14399"/>
        <dbReference type="ChEBI" id="CHEBI:15377"/>
        <dbReference type="ChEBI" id="CHEBI:15378"/>
        <dbReference type="ChEBI" id="CHEBI:15379"/>
        <dbReference type="ChEBI" id="CHEBI:29033"/>
        <dbReference type="ChEBI" id="CHEBI:29034"/>
        <dbReference type="EC" id="7.1.1.9"/>
    </reaction>
</comment>
<evidence type="ECO:0000256" key="4">
    <source>
        <dbReference type="ARBA" id="ARBA00022617"/>
    </source>
</evidence>
<dbReference type="InterPro" id="IPR036257">
    <property type="entry name" value="Cyt_c_oxidase_su2_TM_sf"/>
</dbReference>
<reference evidence="23 24" key="1">
    <citation type="submission" date="2023-03" db="EMBL/GenBank/DDBJ databases">
        <title>Draft genome sequence of Thalassotalea insulae KCTC 62186T.</title>
        <authorList>
            <person name="Sawabe T."/>
        </authorList>
    </citation>
    <scope>NUCLEOTIDE SEQUENCE [LARGE SCALE GENOMIC DNA]</scope>
    <source>
        <strain evidence="23 24">KCTC 62186</strain>
    </source>
</reference>
<protein>
    <recommendedName>
        <fullName evidence="18">Cytochrome c oxidase subunit 2</fullName>
        <ecNumber evidence="18">7.1.1.9</ecNumber>
    </recommendedName>
</protein>
<keyword evidence="13 19" id="KW-0472">Membrane</keyword>
<dbReference type="PRINTS" id="PR01166">
    <property type="entry name" value="CYCOXIDASEII"/>
</dbReference>
<evidence type="ECO:0000256" key="11">
    <source>
        <dbReference type="ARBA" id="ARBA00023004"/>
    </source>
</evidence>
<keyword evidence="8" id="KW-1278">Translocase</keyword>
<keyword evidence="10 19" id="KW-1133">Transmembrane helix</keyword>
<keyword evidence="12 18" id="KW-0186">Copper</keyword>
<proteinExistence type="inferred from homology"/>
<dbReference type="PANTHER" id="PTHR22888">
    <property type="entry name" value="CYTOCHROME C OXIDASE, SUBUNIT II"/>
    <property type="match status" value="1"/>
</dbReference>
<evidence type="ECO:0000256" key="7">
    <source>
        <dbReference type="ARBA" id="ARBA00022723"/>
    </source>
</evidence>
<dbReference type="InterPro" id="IPR011759">
    <property type="entry name" value="Cyt_c_oxidase_su2_TM_dom"/>
</dbReference>
<evidence type="ECO:0000313" key="24">
    <source>
        <dbReference type="Proteomes" id="UP001157186"/>
    </source>
</evidence>
<organism evidence="23 24">
    <name type="scientific">Thalassotalea insulae</name>
    <dbReference type="NCBI Taxonomy" id="2056778"/>
    <lineage>
        <taxon>Bacteria</taxon>
        <taxon>Pseudomonadati</taxon>
        <taxon>Pseudomonadota</taxon>
        <taxon>Gammaproteobacteria</taxon>
        <taxon>Alteromonadales</taxon>
        <taxon>Colwelliaceae</taxon>
        <taxon>Thalassotalea</taxon>
    </lineage>
</organism>
<dbReference type="NCBIfam" id="TIGR02866">
    <property type="entry name" value="CoxB"/>
    <property type="match status" value="1"/>
</dbReference>
<dbReference type="Pfam" id="PF00116">
    <property type="entry name" value="COX2"/>
    <property type="match status" value="1"/>
</dbReference>
<dbReference type="PANTHER" id="PTHR22888:SF9">
    <property type="entry name" value="CYTOCHROME C OXIDASE SUBUNIT 2"/>
    <property type="match status" value="1"/>
</dbReference>
<dbReference type="InterPro" id="IPR001505">
    <property type="entry name" value="Copper_CuA"/>
</dbReference>
<comment type="similarity">
    <text evidence="2 17">Belongs to the cytochrome c oxidase subunit 2 family.</text>
</comment>